<evidence type="ECO:0000256" key="7">
    <source>
        <dbReference type="HAMAP-Rule" id="MF_02065"/>
    </source>
</evidence>
<accession>A0A5R8QD54</accession>
<keyword evidence="6 7" id="KW-0961">Cell wall biogenesis/degradation</keyword>
<dbReference type="CDD" id="cd08010">
    <property type="entry name" value="MltG_like"/>
    <property type="match status" value="1"/>
</dbReference>
<dbReference type="InterPro" id="IPR003770">
    <property type="entry name" value="MLTG-like"/>
</dbReference>
<dbReference type="GO" id="GO:0008932">
    <property type="term" value="F:lytic endotransglycosylase activity"/>
    <property type="evidence" value="ECO:0007669"/>
    <property type="project" value="UniProtKB-UniRule"/>
</dbReference>
<evidence type="ECO:0000256" key="3">
    <source>
        <dbReference type="ARBA" id="ARBA00022989"/>
    </source>
</evidence>
<dbReference type="FunCoup" id="A0A5R8QD54">
    <property type="interactions" value="259"/>
</dbReference>
<keyword evidence="2 7" id="KW-0812">Transmembrane</keyword>
<evidence type="ECO:0000256" key="2">
    <source>
        <dbReference type="ARBA" id="ARBA00022692"/>
    </source>
</evidence>
<dbReference type="HAMAP" id="MF_02065">
    <property type="entry name" value="MltG"/>
    <property type="match status" value="1"/>
</dbReference>
<gene>
    <name evidence="7 8" type="primary">mltG</name>
    <name evidence="8" type="ORF">FEZ08_06090</name>
</gene>
<dbReference type="RefSeq" id="WP_138190826.1">
    <property type="nucleotide sequence ID" value="NZ_VBWP01000004.1"/>
</dbReference>
<evidence type="ECO:0000256" key="6">
    <source>
        <dbReference type="ARBA" id="ARBA00023316"/>
    </source>
</evidence>
<evidence type="ECO:0000313" key="9">
    <source>
        <dbReference type="Proteomes" id="UP000306912"/>
    </source>
</evidence>
<dbReference type="Gene3D" id="3.30.1490.480">
    <property type="entry name" value="Endolytic murein transglycosylase"/>
    <property type="match status" value="1"/>
</dbReference>
<feature type="transmembrane region" description="Helical" evidence="7">
    <location>
        <begin position="20"/>
        <end position="43"/>
    </location>
</feature>
<keyword evidence="5 7" id="KW-0456">Lyase</keyword>
<proteinExistence type="inferred from homology"/>
<organism evidence="8 9">
    <name type="scientific">Culicoidibacter larvae</name>
    <dbReference type="NCBI Taxonomy" id="2579976"/>
    <lineage>
        <taxon>Bacteria</taxon>
        <taxon>Bacillati</taxon>
        <taxon>Bacillota</taxon>
        <taxon>Culicoidibacteria</taxon>
        <taxon>Culicoidibacterales</taxon>
        <taxon>Culicoidibacteraceae</taxon>
        <taxon>Culicoidibacter</taxon>
    </lineage>
</organism>
<dbReference type="GO" id="GO:0071555">
    <property type="term" value="P:cell wall organization"/>
    <property type="evidence" value="ECO:0007669"/>
    <property type="project" value="UniProtKB-KW"/>
</dbReference>
<dbReference type="EC" id="4.2.2.29" evidence="7"/>
<evidence type="ECO:0000256" key="1">
    <source>
        <dbReference type="ARBA" id="ARBA00022475"/>
    </source>
</evidence>
<evidence type="ECO:0000313" key="8">
    <source>
        <dbReference type="EMBL" id="TLG74274.1"/>
    </source>
</evidence>
<comment type="similarity">
    <text evidence="7">Belongs to the transglycosylase MltG family.</text>
</comment>
<dbReference type="Proteomes" id="UP000306912">
    <property type="component" value="Unassembled WGS sequence"/>
</dbReference>
<dbReference type="InParanoid" id="A0A5R8QD54"/>
<evidence type="ECO:0000256" key="4">
    <source>
        <dbReference type="ARBA" id="ARBA00023136"/>
    </source>
</evidence>
<evidence type="ECO:0000256" key="5">
    <source>
        <dbReference type="ARBA" id="ARBA00023239"/>
    </source>
</evidence>
<comment type="catalytic activity">
    <reaction evidence="7">
        <text>a peptidoglycan chain = a peptidoglycan chain with N-acetyl-1,6-anhydromuramyl-[peptide] at the reducing end + a peptidoglycan chain with N-acetylglucosamine at the non-reducing end.</text>
        <dbReference type="EC" id="4.2.2.29"/>
    </reaction>
</comment>
<keyword evidence="4 7" id="KW-0472">Membrane</keyword>
<reference evidence="8 9" key="1">
    <citation type="submission" date="2019-05" db="EMBL/GenBank/DDBJ databases">
        <title>Culicoidintestinum kansasii gen. nov., sp. nov. from the gastrointestinal tract of the biting midge, Culicoides sonorensis.</title>
        <authorList>
            <person name="Neupane S."/>
            <person name="Ghosh A."/>
            <person name="Gunther S."/>
            <person name="Martin K."/>
            <person name="Zurek L."/>
        </authorList>
    </citation>
    <scope>NUCLEOTIDE SEQUENCE [LARGE SCALE GENOMIC DNA]</scope>
    <source>
        <strain evidence="8 9">CS-1</strain>
    </source>
</reference>
<keyword evidence="3 7" id="KW-1133">Transmembrane helix</keyword>
<protein>
    <recommendedName>
        <fullName evidence="7">Endolytic murein transglycosylase</fullName>
        <ecNumber evidence="7">4.2.2.29</ecNumber>
    </recommendedName>
    <alternativeName>
        <fullName evidence="7">Peptidoglycan lytic transglycosylase</fullName>
    </alternativeName>
    <alternativeName>
        <fullName evidence="7">Peptidoglycan polymerization terminase</fullName>
    </alternativeName>
</protein>
<name>A0A5R8QD54_9FIRM</name>
<keyword evidence="9" id="KW-1185">Reference proteome</keyword>
<dbReference type="AlphaFoldDB" id="A0A5R8QD54"/>
<feature type="site" description="Important for catalytic activity" evidence="7">
    <location>
        <position position="241"/>
    </location>
</feature>
<dbReference type="Pfam" id="PF02618">
    <property type="entry name" value="YceG"/>
    <property type="match status" value="1"/>
</dbReference>
<comment type="subcellular location">
    <subcellularLocation>
        <location evidence="7">Cell membrane</location>
        <topology evidence="7">Single-pass membrane protein</topology>
    </subcellularLocation>
</comment>
<sequence>MSRRRNQKKQTNKKSKTGKIVLIIVLVITLIGAGAGGYAWYLFQPVSSDETTVSFTIAEGDDVAAELVEAGLIRSDLAFKFATRFGGAGDNFKAGNYDLSPSMSVYDMINKFVNGEFSEQMRFTIFEGNDLSQIAVSISQVLDATPEEILKQIDDIDFIKSIQGDYWFLTDAIYNEEIKHPLEGYLYPDTYFVDKTSTVQTIVQQGLDNMLTQLEPLKADMQSSSHSINELMTMASIVEKETILDKDRPKVAGVFYNRIEAGMSLGSDVTVGYSLGKHDINYTTEELQNDSPYNTYVVIGLPPGPIASPAISAIKGALYPEDNDYYYFIGDICTDNTVYYATTQAEHDANVDKYLGCYRNQD</sequence>
<dbReference type="PANTHER" id="PTHR30518:SF2">
    <property type="entry name" value="ENDOLYTIC MUREIN TRANSGLYCOSYLASE"/>
    <property type="match status" value="1"/>
</dbReference>
<keyword evidence="1 7" id="KW-1003">Cell membrane</keyword>
<dbReference type="GO" id="GO:0005886">
    <property type="term" value="C:plasma membrane"/>
    <property type="evidence" value="ECO:0007669"/>
    <property type="project" value="UniProtKB-SubCell"/>
</dbReference>
<comment type="caution">
    <text evidence="8">The sequence shown here is derived from an EMBL/GenBank/DDBJ whole genome shotgun (WGS) entry which is preliminary data.</text>
</comment>
<dbReference type="NCBIfam" id="TIGR00247">
    <property type="entry name" value="endolytic transglycosylase MltG"/>
    <property type="match status" value="1"/>
</dbReference>
<dbReference type="GO" id="GO:0009252">
    <property type="term" value="P:peptidoglycan biosynthetic process"/>
    <property type="evidence" value="ECO:0007669"/>
    <property type="project" value="UniProtKB-UniRule"/>
</dbReference>
<dbReference type="EMBL" id="VBWP01000004">
    <property type="protein sequence ID" value="TLG74274.1"/>
    <property type="molecule type" value="Genomic_DNA"/>
</dbReference>
<comment type="function">
    <text evidence="7">Functions as a peptidoglycan terminase that cleaves nascent peptidoglycan strands endolytically to terminate their elongation.</text>
</comment>
<dbReference type="OrthoDB" id="9814591at2"/>
<dbReference type="PANTHER" id="PTHR30518">
    <property type="entry name" value="ENDOLYTIC MUREIN TRANSGLYCOSYLASE"/>
    <property type="match status" value="1"/>
</dbReference>